<keyword evidence="7" id="KW-0804">Transcription</keyword>
<evidence type="ECO:0000256" key="10">
    <source>
        <dbReference type="ARBA" id="ARBA00048552"/>
    </source>
</evidence>
<dbReference type="SMART" id="SM01409">
    <property type="entry name" value="RNA_pol_Rpb6"/>
    <property type="match status" value="1"/>
</dbReference>
<dbReference type="EMBL" id="BX248583">
    <property type="protein sequence ID" value="CAD83292.1"/>
    <property type="molecule type" value="Genomic_DNA"/>
</dbReference>
<dbReference type="InterPro" id="IPR003716">
    <property type="entry name" value="DNA-dir_RNA_pol_omega"/>
</dbReference>
<dbReference type="HOGENOM" id="CLU_125406_5_2_6"/>
<gene>
    <name evidence="11" type="primary">rpoZ</name>
    <name evidence="11" type="ordered locus">Bfl617</name>
</gene>
<dbReference type="EC" id="2.7.7.6" evidence="2"/>
<evidence type="ECO:0000256" key="1">
    <source>
        <dbReference type="ARBA" id="ARBA00006711"/>
    </source>
</evidence>
<dbReference type="KEGG" id="bfl:Bfl617"/>
<keyword evidence="4 11" id="KW-0240">DNA-directed RNA polymerase</keyword>
<dbReference type="SUPFAM" id="SSF63562">
    <property type="entry name" value="RPB6/omega subunit-like"/>
    <property type="match status" value="1"/>
</dbReference>
<dbReference type="GO" id="GO:0006351">
    <property type="term" value="P:DNA-templated transcription"/>
    <property type="evidence" value="ECO:0007669"/>
    <property type="project" value="InterPro"/>
</dbReference>
<organism evidence="11 12">
    <name type="scientific">Blochmanniella floridana</name>
    <dbReference type="NCBI Taxonomy" id="203907"/>
    <lineage>
        <taxon>Bacteria</taxon>
        <taxon>Pseudomonadati</taxon>
        <taxon>Pseudomonadota</taxon>
        <taxon>Gammaproteobacteria</taxon>
        <taxon>Enterobacterales</taxon>
        <taxon>Enterobacteriaceae</taxon>
        <taxon>ant endosymbionts</taxon>
        <taxon>Candidatus Blochmanniella</taxon>
    </lineage>
</organism>
<evidence type="ECO:0000256" key="2">
    <source>
        <dbReference type="ARBA" id="ARBA00012418"/>
    </source>
</evidence>
<evidence type="ECO:0000256" key="6">
    <source>
        <dbReference type="ARBA" id="ARBA00022695"/>
    </source>
</evidence>
<evidence type="ECO:0000256" key="5">
    <source>
        <dbReference type="ARBA" id="ARBA00022679"/>
    </source>
</evidence>
<protein>
    <recommendedName>
        <fullName evidence="3">DNA-directed RNA polymerase subunit omega</fullName>
        <ecNumber evidence="2">2.7.7.6</ecNumber>
    </recommendedName>
    <alternativeName>
        <fullName evidence="9">RNA polymerase omega subunit</fullName>
    </alternativeName>
    <alternativeName>
        <fullName evidence="8">Transcriptase subunit omega</fullName>
    </alternativeName>
</protein>
<evidence type="ECO:0000256" key="8">
    <source>
        <dbReference type="ARBA" id="ARBA00029924"/>
    </source>
</evidence>
<dbReference type="GO" id="GO:0000428">
    <property type="term" value="C:DNA-directed RNA polymerase complex"/>
    <property type="evidence" value="ECO:0007669"/>
    <property type="project" value="UniProtKB-KW"/>
</dbReference>
<accession>Q7VRJ6</accession>
<sequence>MIEKKIVEEINSRFDLILVASKYARSIQQKENSIQLSSCKHKCTVIALQELEKSMINIDK</sequence>
<dbReference type="AlphaFoldDB" id="Q7VRJ6"/>
<evidence type="ECO:0000256" key="4">
    <source>
        <dbReference type="ARBA" id="ARBA00022478"/>
    </source>
</evidence>
<keyword evidence="5 11" id="KW-0808">Transferase</keyword>
<evidence type="ECO:0000256" key="7">
    <source>
        <dbReference type="ARBA" id="ARBA00023163"/>
    </source>
</evidence>
<keyword evidence="6 11" id="KW-0548">Nucleotidyltransferase</keyword>
<evidence type="ECO:0000256" key="9">
    <source>
        <dbReference type="ARBA" id="ARBA00030998"/>
    </source>
</evidence>
<dbReference type="Gene3D" id="3.90.940.10">
    <property type="match status" value="1"/>
</dbReference>
<name>Q7VRJ6_BLOFL</name>
<dbReference type="Pfam" id="PF01192">
    <property type="entry name" value="RNA_pol_Rpb6"/>
    <property type="match status" value="1"/>
</dbReference>
<evidence type="ECO:0000313" key="11">
    <source>
        <dbReference type="EMBL" id="CAD83292.1"/>
    </source>
</evidence>
<dbReference type="Proteomes" id="UP000002192">
    <property type="component" value="Chromosome"/>
</dbReference>
<dbReference type="InterPro" id="IPR036161">
    <property type="entry name" value="RPB6/omega-like_sf"/>
</dbReference>
<comment type="similarity">
    <text evidence="1">Belongs to the RNA polymerase subunit omega family.</text>
</comment>
<dbReference type="STRING" id="203907.Bfl617"/>
<evidence type="ECO:0000256" key="3">
    <source>
        <dbReference type="ARBA" id="ARBA00013725"/>
    </source>
</evidence>
<dbReference type="OrthoDB" id="9796300at2"/>
<dbReference type="NCBIfam" id="TIGR00690">
    <property type="entry name" value="rpoZ"/>
    <property type="match status" value="1"/>
</dbReference>
<dbReference type="InterPro" id="IPR006110">
    <property type="entry name" value="Pol_omega/Rpo6/RPB6"/>
</dbReference>
<reference evidence="11 12" key="1">
    <citation type="journal article" date="2003" name="Proc. Natl. Acad. Sci. U.S.A.">
        <title>The genome sequence of Blochmannia floridanus: comparative analysis of reduced genomes.</title>
        <authorList>
            <person name="Gil R."/>
            <person name="Silva F.J."/>
            <person name="Zientz E."/>
            <person name="Delmotte F."/>
            <person name="Gonzalez-Candelas F."/>
            <person name="Latorre A."/>
            <person name="Rausell C."/>
            <person name="Kramerbeek J."/>
            <person name="Gadau J."/>
            <person name="Hoelldobler B."/>
            <person name="van Ham R.C.H.J."/>
            <person name="Gross R."/>
            <person name="Moya A."/>
        </authorList>
    </citation>
    <scope>NUCLEOTIDE SEQUENCE [LARGE SCALE GENOMIC DNA]</scope>
</reference>
<dbReference type="GO" id="GO:0003677">
    <property type="term" value="F:DNA binding"/>
    <property type="evidence" value="ECO:0007669"/>
    <property type="project" value="InterPro"/>
</dbReference>
<proteinExistence type="inferred from homology"/>
<dbReference type="GO" id="GO:0003899">
    <property type="term" value="F:DNA-directed RNA polymerase activity"/>
    <property type="evidence" value="ECO:0007669"/>
    <property type="project" value="UniProtKB-EC"/>
</dbReference>
<evidence type="ECO:0000313" key="12">
    <source>
        <dbReference type="Proteomes" id="UP000002192"/>
    </source>
</evidence>
<keyword evidence="12" id="KW-1185">Reference proteome</keyword>
<comment type="catalytic activity">
    <reaction evidence="10">
        <text>RNA(n) + a ribonucleoside 5'-triphosphate = RNA(n+1) + diphosphate</text>
        <dbReference type="Rhea" id="RHEA:21248"/>
        <dbReference type="Rhea" id="RHEA-COMP:14527"/>
        <dbReference type="Rhea" id="RHEA-COMP:17342"/>
        <dbReference type="ChEBI" id="CHEBI:33019"/>
        <dbReference type="ChEBI" id="CHEBI:61557"/>
        <dbReference type="ChEBI" id="CHEBI:140395"/>
        <dbReference type="EC" id="2.7.7.6"/>
    </reaction>
</comment>